<sequence>MTSPIFTIPTTTGRTRISPRTRAGVAASIRRSTGHTQTGVTGAAETIGSYITGTRAIAADAAVVGGYVASTSYTNVSDRIRGSYTSIGQAVSRTTSEGTYVTHAAAIL</sequence>
<gene>
    <name evidence="1" type="ORF">D4765_16600</name>
</gene>
<evidence type="ECO:0000313" key="2">
    <source>
        <dbReference type="Proteomes" id="UP000306192"/>
    </source>
</evidence>
<name>A0A4T2BJP4_9MICO</name>
<proteinExistence type="predicted"/>
<dbReference type="Proteomes" id="UP000306192">
    <property type="component" value="Unassembled WGS sequence"/>
</dbReference>
<keyword evidence="2" id="KW-1185">Reference proteome</keyword>
<dbReference type="RefSeq" id="WP_136643427.1">
    <property type="nucleotide sequence ID" value="NZ_QYRT01000046.1"/>
</dbReference>
<protein>
    <submittedName>
        <fullName evidence="1">Uncharacterized protein</fullName>
    </submittedName>
</protein>
<dbReference type="EMBL" id="QYRT01000046">
    <property type="protein sequence ID" value="TIH31220.1"/>
    <property type="molecule type" value="Genomic_DNA"/>
</dbReference>
<organism evidence="1 2">
    <name type="scientific">Subtercola vilae</name>
    <dbReference type="NCBI Taxonomy" id="2056433"/>
    <lineage>
        <taxon>Bacteria</taxon>
        <taxon>Bacillati</taxon>
        <taxon>Actinomycetota</taxon>
        <taxon>Actinomycetes</taxon>
        <taxon>Micrococcales</taxon>
        <taxon>Microbacteriaceae</taxon>
        <taxon>Subtercola</taxon>
    </lineage>
</organism>
<accession>A0A4T2BJP4</accession>
<reference evidence="1 2" key="1">
    <citation type="journal article" date="2019" name="Microorganisms">
        <title>Systematic Affiliation and Genome Analysis of Subtercola vilae DB165(T) with Particular Emphasis on Cold Adaptation of an Isolate from a High-Altitude Cold Volcano Lake.</title>
        <authorList>
            <person name="Villalobos A.S."/>
            <person name="Wiese J."/>
            <person name="Imhoff J.F."/>
            <person name="Dorador C."/>
            <person name="Keller A."/>
            <person name="Hentschel U."/>
        </authorList>
    </citation>
    <scope>NUCLEOTIDE SEQUENCE [LARGE SCALE GENOMIC DNA]</scope>
    <source>
        <strain evidence="1 2">DB165</strain>
    </source>
</reference>
<evidence type="ECO:0000313" key="1">
    <source>
        <dbReference type="EMBL" id="TIH31220.1"/>
    </source>
</evidence>
<comment type="caution">
    <text evidence="1">The sequence shown here is derived from an EMBL/GenBank/DDBJ whole genome shotgun (WGS) entry which is preliminary data.</text>
</comment>
<dbReference type="AlphaFoldDB" id="A0A4T2BJP4"/>